<name>A0ABX3KXK4_9PAST</name>
<dbReference type="EMBL" id="MLAA01000022">
    <property type="protein sequence ID" value="OOF69851.1"/>
    <property type="molecule type" value="Genomic_DNA"/>
</dbReference>
<dbReference type="InterPro" id="IPR038134">
    <property type="entry name" value="YihD_sf"/>
</dbReference>
<dbReference type="Gene3D" id="1.10.1580.20">
    <property type="entry name" value="Protein of unknown function DUF1040"/>
    <property type="match status" value="1"/>
</dbReference>
<dbReference type="Proteomes" id="UP000188820">
    <property type="component" value="Unassembled WGS sequence"/>
</dbReference>
<dbReference type="InterPro" id="IPR009383">
    <property type="entry name" value="DUF1040"/>
</dbReference>
<sequence>MKCKRLNEVLELLQPYWSKDADLNLLQILQQIADEAGFDKPLNELTDEVIIYHLKMHGADKFEPIPGIKKDYEEDFKTALLKARGIIK</sequence>
<organism evidence="1 2">
    <name type="scientific">Rodentibacter caecimuris</name>
    <dbReference type="NCBI Taxonomy" id="1796644"/>
    <lineage>
        <taxon>Bacteria</taxon>
        <taxon>Pseudomonadati</taxon>
        <taxon>Pseudomonadota</taxon>
        <taxon>Gammaproteobacteria</taxon>
        <taxon>Pasteurellales</taxon>
        <taxon>Pasteurellaceae</taxon>
        <taxon>Rodentibacter</taxon>
    </lineage>
</organism>
<reference evidence="1 2" key="1">
    <citation type="submission" date="2016-10" db="EMBL/GenBank/DDBJ databases">
        <title>Rodentibacter gen. nov. and new species.</title>
        <authorList>
            <person name="Christensen H."/>
        </authorList>
    </citation>
    <scope>NUCLEOTIDE SEQUENCE [LARGE SCALE GENOMIC DNA]</scope>
    <source>
        <strain evidence="1 2">1998236014</strain>
    </source>
</reference>
<protein>
    <recommendedName>
        <fullName evidence="3">DUF1040 domain-containing protein</fullName>
    </recommendedName>
</protein>
<keyword evidence="2" id="KW-1185">Reference proteome</keyword>
<proteinExistence type="predicted"/>
<gene>
    <name evidence="1" type="ORF">BKG89_05285</name>
</gene>
<evidence type="ECO:0008006" key="3">
    <source>
        <dbReference type="Google" id="ProtNLM"/>
    </source>
</evidence>
<evidence type="ECO:0000313" key="2">
    <source>
        <dbReference type="Proteomes" id="UP000188820"/>
    </source>
</evidence>
<evidence type="ECO:0000313" key="1">
    <source>
        <dbReference type="EMBL" id="OOF69851.1"/>
    </source>
</evidence>
<comment type="caution">
    <text evidence="1">The sequence shown here is derived from an EMBL/GenBank/DDBJ whole genome shotgun (WGS) entry which is preliminary data.</text>
</comment>
<dbReference type="Pfam" id="PF06288">
    <property type="entry name" value="DUF1040"/>
    <property type="match status" value="1"/>
</dbReference>
<accession>A0ABX3KXK4</accession>
<dbReference type="RefSeq" id="WP_077463142.1">
    <property type="nucleotide sequence ID" value="NZ_MLAA01000022.1"/>
</dbReference>